<dbReference type="VEuPathDB" id="VectorBase:GPPI031930"/>
<evidence type="ECO:0000259" key="5">
    <source>
        <dbReference type="Pfam" id="PF00151"/>
    </source>
</evidence>
<dbReference type="EMBL" id="JXJN01015346">
    <property type="status" value="NOT_ANNOTATED_CDS"/>
    <property type="molecule type" value="Genomic_DNA"/>
</dbReference>
<dbReference type="AlphaFoldDB" id="A0A1B0BJ94"/>
<evidence type="ECO:0000256" key="1">
    <source>
        <dbReference type="ARBA" id="ARBA00004613"/>
    </source>
</evidence>
<dbReference type="PANTHER" id="PTHR11610">
    <property type="entry name" value="LIPASE"/>
    <property type="match status" value="1"/>
</dbReference>
<dbReference type="GO" id="GO:0016298">
    <property type="term" value="F:lipase activity"/>
    <property type="evidence" value="ECO:0007669"/>
    <property type="project" value="InterPro"/>
</dbReference>
<dbReference type="GO" id="GO:0016042">
    <property type="term" value="P:lipid catabolic process"/>
    <property type="evidence" value="ECO:0007669"/>
    <property type="project" value="TreeGrafter"/>
</dbReference>
<dbReference type="EnsemblMetazoa" id="GPPI031930-RA">
    <property type="protein sequence ID" value="GPPI031930-PA"/>
    <property type="gene ID" value="GPPI031930"/>
</dbReference>
<dbReference type="GO" id="GO:0017171">
    <property type="term" value="F:serine hydrolase activity"/>
    <property type="evidence" value="ECO:0007669"/>
    <property type="project" value="TreeGrafter"/>
</dbReference>
<dbReference type="Pfam" id="PF00151">
    <property type="entry name" value="Lipase"/>
    <property type="match status" value="2"/>
</dbReference>
<evidence type="ECO:0000313" key="7">
    <source>
        <dbReference type="Proteomes" id="UP000092460"/>
    </source>
</evidence>
<dbReference type="EMBL" id="JXJN01015345">
    <property type="status" value="NOT_ANNOTATED_CDS"/>
    <property type="molecule type" value="Genomic_DNA"/>
</dbReference>
<feature type="domain" description="Lipase" evidence="5">
    <location>
        <begin position="442"/>
        <end position="716"/>
    </location>
</feature>
<dbReference type="Gene3D" id="3.40.50.1820">
    <property type="entry name" value="alpha/beta hydrolase"/>
    <property type="match status" value="2"/>
</dbReference>
<reference evidence="6" key="2">
    <citation type="submission" date="2020-05" db="UniProtKB">
        <authorList>
            <consortium name="EnsemblMetazoa"/>
        </authorList>
    </citation>
    <scope>IDENTIFICATION</scope>
    <source>
        <strain evidence="6">IAEA</strain>
    </source>
</reference>
<dbReference type="InterPro" id="IPR029058">
    <property type="entry name" value="AB_hydrolase_fold"/>
</dbReference>
<dbReference type="InterPro" id="IPR033906">
    <property type="entry name" value="Lipase_N"/>
</dbReference>
<evidence type="ECO:0000313" key="6">
    <source>
        <dbReference type="EnsemblMetazoa" id="GPPI031930-PA"/>
    </source>
</evidence>
<evidence type="ECO:0000256" key="4">
    <source>
        <dbReference type="RuleBase" id="RU004262"/>
    </source>
</evidence>
<dbReference type="GO" id="GO:0005615">
    <property type="term" value="C:extracellular space"/>
    <property type="evidence" value="ECO:0007669"/>
    <property type="project" value="TreeGrafter"/>
</dbReference>
<dbReference type="SUPFAM" id="SSF53474">
    <property type="entry name" value="alpha/beta-Hydrolases"/>
    <property type="match status" value="2"/>
</dbReference>
<accession>A0A1B0BJ94</accession>
<comment type="similarity">
    <text evidence="2 4">Belongs to the AB hydrolase superfamily. Lipase family.</text>
</comment>
<evidence type="ECO:0000256" key="2">
    <source>
        <dbReference type="ARBA" id="ARBA00010701"/>
    </source>
</evidence>
<keyword evidence="7" id="KW-1185">Reference proteome</keyword>
<proteinExistence type="inferred from homology"/>
<dbReference type="PRINTS" id="PR00821">
    <property type="entry name" value="TAGLIPASE"/>
</dbReference>
<dbReference type="PANTHER" id="PTHR11610:SF173">
    <property type="entry name" value="LIPASE DOMAIN-CONTAINING PROTEIN-RELATED"/>
    <property type="match status" value="1"/>
</dbReference>
<dbReference type="InterPro" id="IPR013818">
    <property type="entry name" value="Lipase"/>
</dbReference>
<organism evidence="6 7">
    <name type="scientific">Glossina palpalis gambiensis</name>
    <dbReference type="NCBI Taxonomy" id="67801"/>
    <lineage>
        <taxon>Eukaryota</taxon>
        <taxon>Metazoa</taxon>
        <taxon>Ecdysozoa</taxon>
        <taxon>Arthropoda</taxon>
        <taxon>Hexapoda</taxon>
        <taxon>Insecta</taxon>
        <taxon>Pterygota</taxon>
        <taxon>Neoptera</taxon>
        <taxon>Endopterygota</taxon>
        <taxon>Diptera</taxon>
        <taxon>Brachycera</taxon>
        <taxon>Muscomorpha</taxon>
        <taxon>Hippoboscoidea</taxon>
        <taxon>Glossinidae</taxon>
        <taxon>Glossina</taxon>
    </lineage>
</organism>
<feature type="domain" description="Lipase" evidence="5">
    <location>
        <begin position="79"/>
        <end position="256"/>
    </location>
</feature>
<protein>
    <recommendedName>
        <fullName evidence="5">Lipase domain-containing protein</fullName>
    </recommendedName>
</protein>
<dbReference type="Proteomes" id="UP000092460">
    <property type="component" value="Unassembled WGS sequence"/>
</dbReference>
<comment type="subcellular location">
    <subcellularLocation>
        <location evidence="1">Secreted</location>
    </subcellularLocation>
</comment>
<dbReference type="CDD" id="cd00707">
    <property type="entry name" value="Pancreat_lipase_like"/>
    <property type="match status" value="1"/>
</dbReference>
<name>A0A1B0BJ94_9MUSC</name>
<dbReference type="STRING" id="67801.A0A1B0BJ94"/>
<reference evidence="7" key="1">
    <citation type="submission" date="2015-01" db="EMBL/GenBank/DDBJ databases">
        <authorList>
            <person name="Aksoy S."/>
            <person name="Warren W."/>
            <person name="Wilson R.K."/>
        </authorList>
    </citation>
    <scope>NUCLEOTIDE SEQUENCE [LARGE SCALE GENOMIC DNA]</scope>
    <source>
        <strain evidence="7">IAEA</strain>
    </source>
</reference>
<sequence length="727" mass="83055">MDLNAIPSESTPENSLCNTAEGGNCNGFNKIDVPNLKNYLNDEDAIDFKTSQLHECHKSIADCGCADSWLISHNLNPHSGSEYDSVKFYLFKHGFRDCGQQIGHTDCSFYNRNLNESIPTRILIHGWLSPLLGSFNRDIKNAYLFNGKYNIIICDWSNHSADISNNYITHLIETVGSKVANFTRKLHEKAGINYDDIYVIGHSLGAQIAGAAAELLKPHRYNTIFALDPAGPNIPKDIHRINSDAARYVEVIQTSRFGFVYSNVNSTFYPNYSFKKGNLRPKSVCHIRSYKLFAESITSRVGFLGIRCNRSTRNNWECDENLLYGAFPMGGDPSIRKSVYVTARYHALNFSLLLGHEAVSLNALPSKNDEYNLSELVDRDSDYDQDDEVDIEAINNFLKDEDDDDEWCEWLKCDNDLRQPKGFRRYVDVPFIKKILKNLNPFSKPELTMKFYLFKQDFRDCGREIGHTDDSFYTRDLDNSIPTRILIHGWMSQSRGSFNRDVKNAYLSHGDYNIIICDWSNHAANINYFHVVHLIETFGTKVAEFTRKLHEKVGIDYDDIYLIGHSLGAQIAGAAGKRLQPHRYNTIFALDPAGPKFRRRTINFRIDPTDANYVETIQTSRLGFVDPTGNATFYPNFGLSQKNCLQPACSHTRSYKFFAESIISSAGFWGIRCNRSMHYNWECDKNMRYGEYPMGGDPSIQKSGIFYVETNDKQPFALGRLARFLRH</sequence>
<evidence type="ECO:0000256" key="3">
    <source>
        <dbReference type="ARBA" id="ARBA00022525"/>
    </source>
</evidence>
<keyword evidence="3" id="KW-0964">Secreted</keyword>
<dbReference type="InterPro" id="IPR000734">
    <property type="entry name" value="TAG_lipase"/>
</dbReference>